<dbReference type="GeneID" id="9628458"/>
<feature type="region of interest" description="Disordered" evidence="1">
    <location>
        <begin position="43"/>
        <end position="145"/>
    </location>
</feature>
<feature type="compositionally biased region" description="Basic and acidic residues" evidence="1">
    <location>
        <begin position="135"/>
        <end position="145"/>
    </location>
</feature>
<evidence type="ECO:0000313" key="2">
    <source>
        <dbReference type="EMBL" id="EFJ46757.1"/>
    </source>
</evidence>
<dbReference type="AlphaFoldDB" id="D8U0Q3"/>
<evidence type="ECO:0000256" key="1">
    <source>
        <dbReference type="SAM" id="MobiDB-lite"/>
    </source>
</evidence>
<dbReference type="OrthoDB" id="543838at2759"/>
<keyword evidence="3" id="KW-1185">Reference proteome</keyword>
<feature type="compositionally biased region" description="Basic and acidic residues" evidence="1">
    <location>
        <begin position="112"/>
        <end position="127"/>
    </location>
</feature>
<evidence type="ECO:0000313" key="3">
    <source>
        <dbReference type="Proteomes" id="UP000001058"/>
    </source>
</evidence>
<feature type="region of interest" description="Disordered" evidence="1">
    <location>
        <begin position="238"/>
        <end position="257"/>
    </location>
</feature>
<proteinExistence type="predicted"/>
<feature type="compositionally biased region" description="Low complexity" evidence="1">
    <location>
        <begin position="67"/>
        <end position="84"/>
    </location>
</feature>
<dbReference type="RefSeq" id="XP_002952286.1">
    <property type="nucleotide sequence ID" value="XM_002952240.1"/>
</dbReference>
<reference evidence="2 3" key="1">
    <citation type="journal article" date="2010" name="Science">
        <title>Genomic analysis of organismal complexity in the multicellular green alga Volvox carteri.</title>
        <authorList>
            <person name="Prochnik S.E."/>
            <person name="Umen J."/>
            <person name="Nedelcu A.M."/>
            <person name="Hallmann A."/>
            <person name="Miller S.M."/>
            <person name="Nishii I."/>
            <person name="Ferris P."/>
            <person name="Kuo A."/>
            <person name="Mitros T."/>
            <person name="Fritz-Laylin L.K."/>
            <person name="Hellsten U."/>
            <person name="Chapman J."/>
            <person name="Simakov O."/>
            <person name="Rensing S.A."/>
            <person name="Terry A."/>
            <person name="Pangilinan J."/>
            <person name="Kapitonov V."/>
            <person name="Jurka J."/>
            <person name="Salamov A."/>
            <person name="Shapiro H."/>
            <person name="Schmutz J."/>
            <person name="Grimwood J."/>
            <person name="Lindquist E."/>
            <person name="Lucas S."/>
            <person name="Grigoriev I.V."/>
            <person name="Schmitt R."/>
            <person name="Kirk D."/>
            <person name="Rokhsar D.S."/>
        </authorList>
    </citation>
    <scope>NUCLEOTIDE SEQUENCE [LARGE SCALE GENOMIC DNA]</scope>
    <source>
        <strain evidence="3">f. Nagariensis / Eve</strain>
    </source>
</reference>
<dbReference type="KEGG" id="vcn:VOLCADRAFT_92882"/>
<protein>
    <submittedName>
        <fullName evidence="2">Uncharacterized protein</fullName>
    </submittedName>
</protein>
<dbReference type="EMBL" id="GL378349">
    <property type="protein sequence ID" value="EFJ46757.1"/>
    <property type="molecule type" value="Genomic_DNA"/>
</dbReference>
<feature type="compositionally biased region" description="Basic and acidic residues" evidence="1">
    <location>
        <begin position="85"/>
        <end position="94"/>
    </location>
</feature>
<organism evidence="3">
    <name type="scientific">Volvox carteri f. nagariensis</name>
    <dbReference type="NCBI Taxonomy" id="3068"/>
    <lineage>
        <taxon>Eukaryota</taxon>
        <taxon>Viridiplantae</taxon>
        <taxon>Chlorophyta</taxon>
        <taxon>core chlorophytes</taxon>
        <taxon>Chlorophyceae</taxon>
        <taxon>CS clade</taxon>
        <taxon>Chlamydomonadales</taxon>
        <taxon>Volvocaceae</taxon>
        <taxon>Volvox</taxon>
    </lineage>
</organism>
<dbReference type="InParanoid" id="D8U0Q3"/>
<sequence length="520" mass="55253">MAWFQSHTDGRSRAYCCFQPTRYGGSSDVQPHDMQAVGNTTIPETLGSVQPEGLDHGFATTPGNGNGNSQASGQGAATAAGSGNEKPDGLEHGARGVSCEDPAVQCLSANPDVKHPDVRPRGDDPRPRAWGRPNNRSETEFDDRKSPRKVAFLGRSANVRIYPNYSDPGVYLQLRFGKVQEMDRYGHPVPHHSVPSLADSQDVLFTAGNLTVNGVNMSYVNFSLNPLIFEEFSTSCNTSSDGGNGDAEGGSSETVPRHLLHGGQLRSDAPPATQPQRHYLLPAPIYGGGVDGGNGTRDPQLNVSLLFGLDDALTVPYGETNITIPRNGLKWTVSYRDWPFCNDSNTLSVSLYLLVANNATAQVALDGANNGTRRLKVALGSSYNSSLSFLDYALDGEQEANSSAAGRTTAGVKKMPVNVSLTQDDGAVAVVMDLPNPAPYNSSSFVLYDPTQTTTSAYLAADDPGNVDYVTEVFAVQEYGNVTNGTGNNQASAAGVVRATLWTVVSALLLSLFMAPTPMP</sequence>
<dbReference type="Proteomes" id="UP000001058">
    <property type="component" value="Unassembled WGS sequence"/>
</dbReference>
<accession>D8U0Q3</accession>
<gene>
    <name evidence="2" type="ORF">VOLCADRAFT_92882</name>
</gene>
<name>D8U0Q3_VOLCA</name>